<dbReference type="AlphaFoldDB" id="A0A1G9XUH5"/>
<gene>
    <name evidence="1" type="ORF">SAMN05216259_102274</name>
</gene>
<proteinExistence type="predicted"/>
<reference evidence="1 2" key="1">
    <citation type="submission" date="2016-10" db="EMBL/GenBank/DDBJ databases">
        <authorList>
            <person name="de Groot N.N."/>
        </authorList>
    </citation>
    <scope>NUCLEOTIDE SEQUENCE [LARGE SCALE GENOMIC DNA]</scope>
    <source>
        <strain evidence="1 2">CGMCC 4.2022</strain>
    </source>
</reference>
<protein>
    <submittedName>
        <fullName evidence="1">Uncharacterized protein</fullName>
    </submittedName>
</protein>
<sequence length="27" mass="2691">MLTSIGSGILELLGQEGIAPMCVIASS</sequence>
<dbReference type="Proteomes" id="UP000199341">
    <property type="component" value="Unassembled WGS sequence"/>
</dbReference>
<name>A0A1G9XUH5_9ACTN</name>
<evidence type="ECO:0000313" key="1">
    <source>
        <dbReference type="EMBL" id="SDN00141.1"/>
    </source>
</evidence>
<evidence type="ECO:0000313" key="2">
    <source>
        <dbReference type="Proteomes" id="UP000199341"/>
    </source>
</evidence>
<dbReference type="EMBL" id="FNIE01000002">
    <property type="protein sequence ID" value="SDN00141.1"/>
    <property type="molecule type" value="Genomic_DNA"/>
</dbReference>
<organism evidence="1 2">
    <name type="scientific">Actinacidiphila guanduensis</name>
    <dbReference type="NCBI Taxonomy" id="310781"/>
    <lineage>
        <taxon>Bacteria</taxon>
        <taxon>Bacillati</taxon>
        <taxon>Actinomycetota</taxon>
        <taxon>Actinomycetes</taxon>
        <taxon>Kitasatosporales</taxon>
        <taxon>Streptomycetaceae</taxon>
        <taxon>Actinacidiphila</taxon>
    </lineage>
</organism>
<keyword evidence="2" id="KW-1185">Reference proteome</keyword>
<accession>A0A1G9XUH5</accession>